<gene>
    <name evidence="3" type="ORF">IHE44_0006268</name>
    <name evidence="2" type="ORF">IHE44_013312</name>
</gene>
<keyword evidence="4" id="KW-1185">Reference proteome</keyword>
<dbReference type="Proteomes" id="UP000618051">
    <property type="component" value="Unassembled WGS sequence"/>
</dbReference>
<reference evidence="3 4" key="2">
    <citation type="journal article" date="2021" name="J. Hered.">
        <title>Feather Gene Expression Elucidates the Developmental Basis of Plumage Iridescence in African Starlings.</title>
        <authorList>
            <person name="Rubenstein D.R."/>
            <person name="Corvelo A."/>
            <person name="MacManes M.D."/>
            <person name="Maia R."/>
            <person name="Narzisi G."/>
            <person name="Rousaki A."/>
            <person name="Vandenabeele P."/>
            <person name="Shawkey M.D."/>
            <person name="Solomon J."/>
        </authorList>
    </citation>
    <scope>NUCLEOTIDE SEQUENCE [LARGE SCALE GENOMIC DNA]</scope>
    <source>
        <strain evidence="3">SS15</strain>
    </source>
</reference>
<feature type="compositionally biased region" description="Polar residues" evidence="1">
    <location>
        <begin position="67"/>
        <end position="76"/>
    </location>
</feature>
<evidence type="ECO:0000256" key="1">
    <source>
        <dbReference type="SAM" id="MobiDB-lite"/>
    </source>
</evidence>
<comment type="caution">
    <text evidence="2">The sequence shown here is derived from an EMBL/GenBank/DDBJ whole genome shotgun (WGS) entry which is preliminary data.</text>
</comment>
<evidence type="ECO:0000313" key="4">
    <source>
        <dbReference type="Proteomes" id="UP000618051"/>
    </source>
</evidence>
<accession>A0A835U1Q1</accession>
<protein>
    <submittedName>
        <fullName evidence="2">Uncharacterized protein</fullName>
    </submittedName>
</protein>
<dbReference type="OrthoDB" id="10656149at2759"/>
<proteinExistence type="predicted"/>
<sequence length="302" mass="32478">MPCAQFQSFGMQTQLMASPRKEAWEHLGDWNGLEGLQQQEGEDGMPELLLRGEQPDCAEANPAPVDPSSSRSQLQSIPAQQVFQLTGHTCGLHSFVSSQCTSSRKGPAQLSGSGSIPKAALLTPVGVTPHYFTEDTTGELKTVLISFSWITEWAWHEEIPPFSIKKTGKQEPCSPSVGLANSLGTAAPSPSSTGSSSVLTPSICTSCSPEIPSSSDLELSPVRRNFTTLKAQKVIWILPGVFSSWELGLIQQPHPKGRESLAKISIFLVQQQTLAMPMVPPRPTLAGQVLLCDSSLVGRRMA</sequence>
<reference evidence="3" key="3">
    <citation type="submission" date="2022-01" db="EMBL/GenBank/DDBJ databases">
        <authorList>
            <person name="Rubenstein D.R."/>
        </authorList>
    </citation>
    <scope>NUCLEOTIDE SEQUENCE</scope>
    <source>
        <strain evidence="3">SS15</strain>
        <tissue evidence="3">Liver</tissue>
    </source>
</reference>
<dbReference type="EMBL" id="JADDUC010000008">
    <property type="protein sequence ID" value="KAG0132430.1"/>
    <property type="molecule type" value="Genomic_DNA"/>
</dbReference>
<feature type="region of interest" description="Disordered" evidence="1">
    <location>
        <begin position="166"/>
        <end position="198"/>
    </location>
</feature>
<dbReference type="EMBL" id="JADDUC020000020">
    <property type="protein sequence ID" value="KAI1233075.1"/>
    <property type="molecule type" value="Genomic_DNA"/>
</dbReference>
<feature type="region of interest" description="Disordered" evidence="1">
    <location>
        <begin position="26"/>
        <end position="76"/>
    </location>
</feature>
<dbReference type="AlphaFoldDB" id="A0A835U1Q1"/>
<organism evidence="2">
    <name type="scientific">Lamprotornis superbus</name>
    <dbReference type="NCBI Taxonomy" id="245042"/>
    <lineage>
        <taxon>Eukaryota</taxon>
        <taxon>Metazoa</taxon>
        <taxon>Chordata</taxon>
        <taxon>Craniata</taxon>
        <taxon>Vertebrata</taxon>
        <taxon>Euteleostomi</taxon>
        <taxon>Archelosauria</taxon>
        <taxon>Archosauria</taxon>
        <taxon>Dinosauria</taxon>
        <taxon>Saurischia</taxon>
        <taxon>Theropoda</taxon>
        <taxon>Coelurosauria</taxon>
        <taxon>Aves</taxon>
        <taxon>Neognathae</taxon>
        <taxon>Neoaves</taxon>
        <taxon>Telluraves</taxon>
        <taxon>Australaves</taxon>
        <taxon>Passeriformes</taxon>
        <taxon>Sturnidae</taxon>
        <taxon>Lamprotornis</taxon>
    </lineage>
</organism>
<name>A0A835U1Q1_9PASS</name>
<reference evidence="2" key="1">
    <citation type="submission" date="2020-10" db="EMBL/GenBank/DDBJ databases">
        <title>Feather gene expression reveals the developmental basis of iridescence in African starlings.</title>
        <authorList>
            <person name="Rubenstein D.R."/>
        </authorList>
    </citation>
    <scope>NUCLEOTIDE SEQUENCE</scope>
    <source>
        <strain evidence="2">SS15</strain>
        <tissue evidence="2">Liver</tissue>
    </source>
</reference>
<evidence type="ECO:0000313" key="2">
    <source>
        <dbReference type="EMBL" id="KAG0132430.1"/>
    </source>
</evidence>
<feature type="compositionally biased region" description="Low complexity" evidence="1">
    <location>
        <begin position="184"/>
        <end position="197"/>
    </location>
</feature>
<evidence type="ECO:0000313" key="3">
    <source>
        <dbReference type="EMBL" id="KAI1233075.1"/>
    </source>
</evidence>